<evidence type="ECO:0000313" key="3">
    <source>
        <dbReference type="Proteomes" id="UP001154282"/>
    </source>
</evidence>
<proteinExistence type="predicted"/>
<dbReference type="GO" id="GO:0005737">
    <property type="term" value="C:cytoplasm"/>
    <property type="evidence" value="ECO:0007669"/>
    <property type="project" value="TreeGrafter"/>
</dbReference>
<dbReference type="EMBL" id="CAMGYJ010000006">
    <property type="protein sequence ID" value="CAI0428006.1"/>
    <property type="molecule type" value="Genomic_DNA"/>
</dbReference>
<feature type="domain" description="25S rRNA (uridine-N(3))-methyltransferase BMT5-like" evidence="1">
    <location>
        <begin position="24"/>
        <end position="189"/>
    </location>
</feature>
<sequence length="326" mass="37156">MADGDEMEQRRRVRTHYSSDQEILLVGEGDFSFTVSLGLAFGSAYNIVATSLDTFDELTKKYKTVGWNLEVLRMLGAQVFHGVDATRMKLLPDLCMRKFDRIIFNFPHAGFHGKEDDPRLIREHVKLVHGFFRNASTMLRLDGEVHVTHKTSKPYSDWNIIGLASKSLLVLHDQVDFEMKDYPRYNNKRGDGKRSDEPFRLGDCSTFKFRLDPSLATQQPRYQHYQDELTKLQYHHPTSTAHVLMSSVGGHDGGLFDPHLPAKAGHLIATDYIVPEAPRPLPRWPYSGGGTLTGGGGTLLDVEYQRKMKSRWRLMVYLHGQERGGY</sequence>
<evidence type="ECO:0000313" key="2">
    <source>
        <dbReference type="EMBL" id="CAI0428006.1"/>
    </source>
</evidence>
<name>A0AAV0L3S9_9ROSI</name>
<evidence type="ECO:0000259" key="1">
    <source>
        <dbReference type="Pfam" id="PF10354"/>
    </source>
</evidence>
<dbReference type="FunFam" id="3.40.50.150:FF:000440">
    <property type="entry name" value="Os09g0479300 protein"/>
    <property type="match status" value="1"/>
</dbReference>
<keyword evidence="3" id="KW-1185">Reference proteome</keyword>
<reference evidence="2" key="1">
    <citation type="submission" date="2022-08" db="EMBL/GenBank/DDBJ databases">
        <authorList>
            <person name="Gutierrez-Valencia J."/>
        </authorList>
    </citation>
    <scope>NUCLEOTIDE SEQUENCE</scope>
</reference>
<dbReference type="Proteomes" id="UP001154282">
    <property type="component" value="Unassembled WGS sequence"/>
</dbReference>
<dbReference type="Pfam" id="PF10354">
    <property type="entry name" value="BMT5-like"/>
    <property type="match status" value="1"/>
</dbReference>
<dbReference type="PANTHER" id="PTHR11538">
    <property type="entry name" value="PHENYLALANYL-TRNA SYNTHETASE"/>
    <property type="match status" value="1"/>
</dbReference>
<comment type="caution">
    <text evidence="2">The sequence shown here is derived from an EMBL/GenBank/DDBJ whole genome shotgun (WGS) entry which is preliminary data.</text>
</comment>
<dbReference type="GO" id="GO:0070042">
    <property type="term" value="F:rRNA (uridine-N3-)-methyltransferase activity"/>
    <property type="evidence" value="ECO:0007669"/>
    <property type="project" value="InterPro"/>
</dbReference>
<accession>A0AAV0L3S9</accession>
<dbReference type="GO" id="GO:0070475">
    <property type="term" value="P:rRNA base methylation"/>
    <property type="evidence" value="ECO:0007669"/>
    <property type="project" value="InterPro"/>
</dbReference>
<protein>
    <recommendedName>
        <fullName evidence="1">25S rRNA (uridine-N(3))-methyltransferase BMT5-like domain-containing protein</fullName>
    </recommendedName>
</protein>
<dbReference type="InterPro" id="IPR019446">
    <property type="entry name" value="BMT5-like"/>
</dbReference>
<dbReference type="AlphaFoldDB" id="A0AAV0L3S9"/>
<gene>
    <name evidence="2" type="ORF">LITE_LOCUS21452</name>
</gene>
<dbReference type="PANTHER" id="PTHR11538:SF26">
    <property type="entry name" value="FERREDOXIN-FOLD ANTICODON-BINDING DOMAIN-CONTAINING PROTEIN 1"/>
    <property type="match status" value="1"/>
</dbReference>
<organism evidence="2 3">
    <name type="scientific">Linum tenue</name>
    <dbReference type="NCBI Taxonomy" id="586396"/>
    <lineage>
        <taxon>Eukaryota</taxon>
        <taxon>Viridiplantae</taxon>
        <taxon>Streptophyta</taxon>
        <taxon>Embryophyta</taxon>
        <taxon>Tracheophyta</taxon>
        <taxon>Spermatophyta</taxon>
        <taxon>Magnoliopsida</taxon>
        <taxon>eudicotyledons</taxon>
        <taxon>Gunneridae</taxon>
        <taxon>Pentapetalae</taxon>
        <taxon>rosids</taxon>
        <taxon>fabids</taxon>
        <taxon>Malpighiales</taxon>
        <taxon>Linaceae</taxon>
        <taxon>Linum</taxon>
    </lineage>
</organism>